<accession>A0ABS4EVR7</accession>
<organism evidence="1 2">
    <name type="scientific">Rhizobium herbae</name>
    <dbReference type="NCBI Taxonomy" id="508661"/>
    <lineage>
        <taxon>Bacteria</taxon>
        <taxon>Pseudomonadati</taxon>
        <taxon>Pseudomonadota</taxon>
        <taxon>Alphaproteobacteria</taxon>
        <taxon>Hyphomicrobiales</taxon>
        <taxon>Rhizobiaceae</taxon>
        <taxon>Rhizobium/Agrobacterium group</taxon>
        <taxon>Rhizobium</taxon>
    </lineage>
</organism>
<dbReference type="RefSeq" id="WP_209856913.1">
    <property type="nucleotide sequence ID" value="NZ_JAGGJV010000013.1"/>
</dbReference>
<proteinExistence type="predicted"/>
<evidence type="ECO:0000313" key="1">
    <source>
        <dbReference type="EMBL" id="MBP1862022.1"/>
    </source>
</evidence>
<reference evidence="1 2" key="1">
    <citation type="submission" date="2021-03" db="EMBL/GenBank/DDBJ databases">
        <title>Genomic Encyclopedia of Type Strains, Phase IV (KMG-IV): sequencing the most valuable type-strain genomes for metagenomic binning, comparative biology and taxonomic classification.</title>
        <authorList>
            <person name="Goeker M."/>
        </authorList>
    </citation>
    <scope>NUCLEOTIDE SEQUENCE [LARGE SCALE GENOMIC DNA]</scope>
    <source>
        <strain evidence="1 2">DSM 26427</strain>
    </source>
</reference>
<gene>
    <name evidence="1" type="ORF">J2Z75_005553</name>
</gene>
<dbReference type="EMBL" id="JAGGJV010000013">
    <property type="protein sequence ID" value="MBP1862022.1"/>
    <property type="molecule type" value="Genomic_DNA"/>
</dbReference>
<comment type="caution">
    <text evidence="1">The sequence shown here is derived from an EMBL/GenBank/DDBJ whole genome shotgun (WGS) entry which is preliminary data.</text>
</comment>
<evidence type="ECO:0000313" key="2">
    <source>
        <dbReference type="Proteomes" id="UP000823786"/>
    </source>
</evidence>
<sequence length="76" mass="7906">MIAQPLDSWKYTNGSSEDDDVSRWNIRAVVAAGSANPTLIIMLPAWRSVTAIATSPGKPAAAVPQCVVKTPGAANV</sequence>
<name>A0ABS4EVR7_9HYPH</name>
<dbReference type="Proteomes" id="UP000823786">
    <property type="component" value="Unassembled WGS sequence"/>
</dbReference>
<keyword evidence="2" id="KW-1185">Reference proteome</keyword>
<protein>
    <submittedName>
        <fullName evidence="1">Uncharacterized protein</fullName>
    </submittedName>
</protein>